<dbReference type="NCBIfam" id="NF000840">
    <property type="entry name" value="PRK00071.1-3"/>
    <property type="match status" value="1"/>
</dbReference>
<evidence type="ECO:0000256" key="5">
    <source>
        <dbReference type="ARBA" id="ARBA00022741"/>
    </source>
</evidence>
<keyword evidence="6" id="KW-0067">ATP-binding</keyword>
<dbReference type="UniPathway" id="UPA00253"/>
<keyword evidence="4 9" id="KW-0548">Nucleotidyltransferase</keyword>
<dbReference type="PANTHER" id="PTHR39321">
    <property type="entry name" value="NICOTINATE-NUCLEOTIDE ADENYLYLTRANSFERASE-RELATED"/>
    <property type="match status" value="1"/>
</dbReference>
<evidence type="ECO:0000256" key="4">
    <source>
        <dbReference type="ARBA" id="ARBA00022695"/>
    </source>
</evidence>
<dbReference type="InterPro" id="IPR005248">
    <property type="entry name" value="NadD/NMNAT"/>
</dbReference>
<keyword evidence="3 9" id="KW-0808">Transferase</keyword>
<dbReference type="InterPro" id="IPR014729">
    <property type="entry name" value="Rossmann-like_a/b/a_fold"/>
</dbReference>
<keyword evidence="7" id="KW-0520">NAD</keyword>
<evidence type="ECO:0000256" key="1">
    <source>
        <dbReference type="ARBA" id="ARBA00004790"/>
    </source>
</evidence>
<evidence type="ECO:0000259" key="8">
    <source>
        <dbReference type="Pfam" id="PF01467"/>
    </source>
</evidence>
<dbReference type="Pfam" id="PF01467">
    <property type="entry name" value="CTP_transf_like"/>
    <property type="match status" value="1"/>
</dbReference>
<dbReference type="Gene3D" id="3.40.50.620">
    <property type="entry name" value="HUPs"/>
    <property type="match status" value="1"/>
</dbReference>
<accession>A0A3B1A0J9</accession>
<evidence type="ECO:0000256" key="7">
    <source>
        <dbReference type="ARBA" id="ARBA00023027"/>
    </source>
</evidence>
<name>A0A3B1A0J9_9ZZZZ</name>
<keyword evidence="2" id="KW-0662">Pyridine nucleotide biosynthesis</keyword>
<gene>
    <name evidence="9" type="ORF">MNBD_GAMMA22-1517</name>
</gene>
<dbReference type="GO" id="GO:0005524">
    <property type="term" value="F:ATP binding"/>
    <property type="evidence" value="ECO:0007669"/>
    <property type="project" value="UniProtKB-KW"/>
</dbReference>
<dbReference type="EC" id="2.7.7.18" evidence="9"/>
<dbReference type="NCBIfam" id="NF000839">
    <property type="entry name" value="PRK00071.1-1"/>
    <property type="match status" value="1"/>
</dbReference>
<dbReference type="NCBIfam" id="TIGR00125">
    <property type="entry name" value="cyt_tran_rel"/>
    <property type="match status" value="1"/>
</dbReference>
<evidence type="ECO:0000256" key="2">
    <source>
        <dbReference type="ARBA" id="ARBA00022642"/>
    </source>
</evidence>
<dbReference type="EMBL" id="UOFS01000039">
    <property type="protein sequence ID" value="VAW99395.1"/>
    <property type="molecule type" value="Genomic_DNA"/>
</dbReference>
<dbReference type="AlphaFoldDB" id="A0A3B1A0J9"/>
<dbReference type="SUPFAM" id="SSF52374">
    <property type="entry name" value="Nucleotidylyl transferase"/>
    <property type="match status" value="1"/>
</dbReference>
<dbReference type="NCBIfam" id="TIGR00482">
    <property type="entry name" value="nicotinate (nicotinamide) nucleotide adenylyltransferase"/>
    <property type="match status" value="1"/>
</dbReference>
<dbReference type="CDD" id="cd02165">
    <property type="entry name" value="NMNAT"/>
    <property type="match status" value="1"/>
</dbReference>
<dbReference type="GO" id="GO:0009435">
    <property type="term" value="P:NAD+ biosynthetic process"/>
    <property type="evidence" value="ECO:0007669"/>
    <property type="project" value="UniProtKB-UniPathway"/>
</dbReference>
<protein>
    <submittedName>
        <fullName evidence="9">Nicotinate-nucleotide adenylyltransferase</fullName>
        <ecNumber evidence="9">2.7.7.18</ecNumber>
    </submittedName>
</protein>
<reference evidence="9" key="1">
    <citation type="submission" date="2018-06" db="EMBL/GenBank/DDBJ databases">
        <authorList>
            <person name="Zhirakovskaya E."/>
        </authorList>
    </citation>
    <scope>NUCLEOTIDE SEQUENCE</scope>
</reference>
<keyword evidence="5" id="KW-0547">Nucleotide-binding</keyword>
<comment type="pathway">
    <text evidence="1">Cofactor biosynthesis; NAD(+) biosynthesis.</text>
</comment>
<dbReference type="GO" id="GO:0004515">
    <property type="term" value="F:nicotinate-nucleotide adenylyltransferase activity"/>
    <property type="evidence" value="ECO:0007669"/>
    <property type="project" value="UniProtKB-EC"/>
</dbReference>
<evidence type="ECO:0000256" key="3">
    <source>
        <dbReference type="ARBA" id="ARBA00022679"/>
    </source>
</evidence>
<evidence type="ECO:0000256" key="6">
    <source>
        <dbReference type="ARBA" id="ARBA00022840"/>
    </source>
</evidence>
<evidence type="ECO:0000313" key="9">
    <source>
        <dbReference type="EMBL" id="VAW99395.1"/>
    </source>
</evidence>
<sequence>MIGVYGGTFDPIHFGHLRPILDVINKICLDKCYFIPCREPHHRSMPLASSKQRIEMIAAAIQAEPRFVLDTREIDRDGISYTVDTLESIVTEFSDEQTLCLILGVDAFVKFDQWHRWQDILDMCHIVVTHRPGWDVEKLVIQKQISNKLSKVVELRRIYTTDELNQHQVGKIIFQTVTQLDISATTIRALIAENNSIQYLTPKDVITIINNQKIYMK</sequence>
<organism evidence="9">
    <name type="scientific">hydrothermal vent metagenome</name>
    <dbReference type="NCBI Taxonomy" id="652676"/>
    <lineage>
        <taxon>unclassified sequences</taxon>
        <taxon>metagenomes</taxon>
        <taxon>ecological metagenomes</taxon>
    </lineage>
</organism>
<dbReference type="HAMAP" id="MF_00244">
    <property type="entry name" value="NaMN_adenylyltr"/>
    <property type="match status" value="1"/>
</dbReference>
<feature type="domain" description="Cytidyltransferase-like" evidence="8">
    <location>
        <begin position="4"/>
        <end position="189"/>
    </location>
</feature>
<proteinExistence type="inferred from homology"/>
<dbReference type="InterPro" id="IPR004821">
    <property type="entry name" value="Cyt_trans-like"/>
</dbReference>
<dbReference type="PANTHER" id="PTHR39321:SF3">
    <property type="entry name" value="PHOSPHOPANTETHEINE ADENYLYLTRANSFERASE"/>
    <property type="match status" value="1"/>
</dbReference>